<dbReference type="InterPro" id="IPR033753">
    <property type="entry name" value="GCV_H/Fam206"/>
</dbReference>
<keyword evidence="8" id="KW-1185">Reference proteome</keyword>
<reference evidence="7 8" key="1">
    <citation type="journal article" date="2017" name="BMC Genomics">
        <title>Comparative genomic and phylogenomic analyses of the Bifidobacteriaceae family.</title>
        <authorList>
            <person name="Lugli G.A."/>
            <person name="Milani C."/>
            <person name="Turroni F."/>
            <person name="Duranti S."/>
            <person name="Mancabelli L."/>
            <person name="Mangifesta M."/>
            <person name="Ferrario C."/>
            <person name="Modesto M."/>
            <person name="Mattarelli P."/>
            <person name="Jiri K."/>
            <person name="van Sinderen D."/>
            <person name="Ventura M."/>
        </authorList>
    </citation>
    <scope>NUCLEOTIDE SEQUENCE [LARGE SCALE GENOMIC DNA]</scope>
    <source>
        <strain evidence="7 8">LMG 21773</strain>
    </source>
</reference>
<dbReference type="PROSITE" id="PS50968">
    <property type="entry name" value="BIOTINYL_LIPOYL"/>
    <property type="match status" value="1"/>
</dbReference>
<dbReference type="InterPro" id="IPR017453">
    <property type="entry name" value="GCV_H_sub"/>
</dbReference>
<evidence type="ECO:0000259" key="6">
    <source>
        <dbReference type="PROSITE" id="PS50968"/>
    </source>
</evidence>
<dbReference type="GO" id="GO:0005960">
    <property type="term" value="C:glycine cleavage complex"/>
    <property type="evidence" value="ECO:0007669"/>
    <property type="project" value="InterPro"/>
</dbReference>
<protein>
    <recommendedName>
        <fullName evidence="3">Glycine cleavage system H protein</fullName>
    </recommendedName>
</protein>
<comment type="cofactor">
    <cofactor evidence="3">
        <name>(R)-lipoate</name>
        <dbReference type="ChEBI" id="CHEBI:83088"/>
    </cofactor>
    <text evidence="3">Binds 1 lipoyl cofactor covalently.</text>
</comment>
<dbReference type="AlphaFoldDB" id="A0A261FBS1"/>
<dbReference type="PANTHER" id="PTHR11715:SF3">
    <property type="entry name" value="GLYCINE CLEAVAGE SYSTEM H PROTEIN-RELATED"/>
    <property type="match status" value="1"/>
</dbReference>
<dbReference type="GO" id="GO:0009249">
    <property type="term" value="P:protein lipoylation"/>
    <property type="evidence" value="ECO:0007669"/>
    <property type="project" value="TreeGrafter"/>
</dbReference>
<dbReference type="Pfam" id="PF01597">
    <property type="entry name" value="GCV_H"/>
    <property type="match status" value="1"/>
</dbReference>
<name>A0A261FBS1_9BIFI</name>
<feature type="domain" description="Lipoyl-binding" evidence="6">
    <location>
        <begin position="23"/>
        <end position="105"/>
    </location>
</feature>
<gene>
    <name evidence="3" type="primary">gcvH</name>
    <name evidence="7" type="ORF">AEAE_0973</name>
</gene>
<dbReference type="InterPro" id="IPR003016">
    <property type="entry name" value="2-oxoA_DH_lipoyl-BS"/>
</dbReference>
<feature type="modified residue" description="N6-lipoyllysine" evidence="3 4">
    <location>
        <position position="64"/>
    </location>
</feature>
<comment type="caution">
    <text evidence="7">The sequence shown here is derived from an EMBL/GenBank/DDBJ whole genome shotgun (WGS) entry which is preliminary data.</text>
</comment>
<feature type="region of interest" description="Disordered" evidence="5">
    <location>
        <begin position="103"/>
        <end position="127"/>
    </location>
</feature>
<evidence type="ECO:0000313" key="7">
    <source>
        <dbReference type="EMBL" id="OZG56485.1"/>
    </source>
</evidence>
<comment type="similarity">
    <text evidence="1 3">Belongs to the GcvH family.</text>
</comment>
<comment type="function">
    <text evidence="3">The glycine cleavage system catalyzes the degradation of glycine. The H protein shuttles the methylamine group of glycine from the P protein to the T protein.</text>
</comment>
<evidence type="ECO:0000256" key="1">
    <source>
        <dbReference type="ARBA" id="ARBA00009249"/>
    </source>
</evidence>
<dbReference type="NCBIfam" id="TIGR00527">
    <property type="entry name" value="gcvH"/>
    <property type="match status" value="1"/>
</dbReference>
<comment type="subunit">
    <text evidence="3">The glycine cleavage system is composed of four proteins: P, T, L and H.</text>
</comment>
<evidence type="ECO:0000256" key="3">
    <source>
        <dbReference type="HAMAP-Rule" id="MF_00272"/>
    </source>
</evidence>
<dbReference type="InterPro" id="IPR002930">
    <property type="entry name" value="GCV_H"/>
</dbReference>
<sequence>MVNTPEHLHYTSAHAWLDRSTDPVVVGMTDYAQQQMGELVFIDLPSVGDEVVAGEQAAELESSKAVESFISPVSGTVAAVNSKLENQPELANRDPYGEGWLFKVNSTDADNPEPGLLDAQAYSELEQ</sequence>
<dbReference type="GO" id="GO:0005829">
    <property type="term" value="C:cytosol"/>
    <property type="evidence" value="ECO:0007669"/>
    <property type="project" value="TreeGrafter"/>
</dbReference>
<evidence type="ECO:0000313" key="8">
    <source>
        <dbReference type="Proteomes" id="UP000228976"/>
    </source>
</evidence>
<accession>A0A261FBS1</accession>
<dbReference type="PANTHER" id="PTHR11715">
    <property type="entry name" value="GLYCINE CLEAVAGE SYSTEM H PROTEIN"/>
    <property type="match status" value="1"/>
</dbReference>
<dbReference type="OrthoDB" id="9796712at2"/>
<dbReference type="CDD" id="cd06848">
    <property type="entry name" value="GCS_H"/>
    <property type="match status" value="1"/>
</dbReference>
<dbReference type="InterPro" id="IPR000089">
    <property type="entry name" value="Biotin_lipoyl"/>
</dbReference>
<dbReference type="SUPFAM" id="SSF51230">
    <property type="entry name" value="Single hybrid motif"/>
    <property type="match status" value="1"/>
</dbReference>
<dbReference type="GO" id="GO:0019464">
    <property type="term" value="P:glycine decarboxylation via glycine cleavage system"/>
    <property type="evidence" value="ECO:0007669"/>
    <property type="project" value="UniProtKB-UniRule"/>
</dbReference>
<evidence type="ECO:0000256" key="5">
    <source>
        <dbReference type="SAM" id="MobiDB-lite"/>
    </source>
</evidence>
<keyword evidence="2 3" id="KW-0450">Lipoyl</keyword>
<dbReference type="HAMAP" id="MF_00272">
    <property type="entry name" value="GcvH"/>
    <property type="match status" value="1"/>
</dbReference>
<dbReference type="InterPro" id="IPR011053">
    <property type="entry name" value="Single_hybrid_motif"/>
</dbReference>
<proteinExistence type="inferred from homology"/>
<dbReference type="RefSeq" id="WP_094690001.1">
    <property type="nucleotide sequence ID" value="NZ_JACBYZ010000001.1"/>
</dbReference>
<dbReference type="PROSITE" id="PS00189">
    <property type="entry name" value="LIPOYL"/>
    <property type="match status" value="1"/>
</dbReference>
<organism evidence="7 8">
    <name type="scientific">Aeriscardovia aeriphila</name>
    <dbReference type="NCBI Taxonomy" id="218139"/>
    <lineage>
        <taxon>Bacteria</taxon>
        <taxon>Bacillati</taxon>
        <taxon>Actinomycetota</taxon>
        <taxon>Actinomycetes</taxon>
        <taxon>Bifidobacteriales</taxon>
        <taxon>Bifidobacteriaceae</taxon>
        <taxon>Aeriscardovia</taxon>
    </lineage>
</organism>
<dbReference type="Gene3D" id="2.40.50.100">
    <property type="match status" value="1"/>
</dbReference>
<dbReference type="NCBIfam" id="NF002270">
    <property type="entry name" value="PRK01202.1"/>
    <property type="match status" value="1"/>
</dbReference>
<dbReference type="Proteomes" id="UP000228976">
    <property type="component" value="Unassembled WGS sequence"/>
</dbReference>
<dbReference type="EMBL" id="MWWU01000002">
    <property type="protein sequence ID" value="OZG56485.1"/>
    <property type="molecule type" value="Genomic_DNA"/>
</dbReference>
<evidence type="ECO:0000256" key="2">
    <source>
        <dbReference type="ARBA" id="ARBA00022823"/>
    </source>
</evidence>
<evidence type="ECO:0000256" key="4">
    <source>
        <dbReference type="PIRSR" id="PIRSR617453-50"/>
    </source>
</evidence>